<accession>A0A9W6FRQ7</accession>
<dbReference type="AlphaFoldDB" id="A0A9W6FRQ7"/>
<dbReference type="PANTHER" id="PTHR30007">
    <property type="entry name" value="PHP DOMAIN PROTEIN"/>
    <property type="match status" value="1"/>
</dbReference>
<dbReference type="Proteomes" id="UP001144372">
    <property type="component" value="Unassembled WGS sequence"/>
</dbReference>
<organism evidence="3 4">
    <name type="scientific">Desulforhabdus amnigena</name>
    <dbReference type="NCBI Taxonomy" id="40218"/>
    <lineage>
        <taxon>Bacteria</taxon>
        <taxon>Pseudomonadati</taxon>
        <taxon>Thermodesulfobacteriota</taxon>
        <taxon>Syntrophobacteria</taxon>
        <taxon>Syntrophobacterales</taxon>
        <taxon>Syntrophobacteraceae</taxon>
        <taxon>Desulforhabdus</taxon>
    </lineage>
</organism>
<proteinExistence type="predicted"/>
<evidence type="ECO:0000313" key="4">
    <source>
        <dbReference type="Proteomes" id="UP001144372"/>
    </source>
</evidence>
<sequence length="242" mass="27714">MKILQFLRSCVDVYVGEEGDCRLFIEALLWITRSGAQWRLLPEKFGNWNSVYKRFARWCNKGIFSRMHEHFIDDPDMENFMFDSTIVRAHPCAAGALKRSGGQETQALGRSRGGFSTKIHVAVDGLGNPLRFILTPGQKSDIEQGPALIEGFTFAHALGDKGYDSDAFVQAITQSGATAVIPPRSNRKEPREYDQCRYHERHLIECFMSKIKHFRRIFSRFDKLDRSFLGFLGFVAALIWLR</sequence>
<dbReference type="EMBL" id="BSDR01000001">
    <property type="protein sequence ID" value="GLI33273.1"/>
    <property type="molecule type" value="Genomic_DNA"/>
</dbReference>
<evidence type="ECO:0000259" key="1">
    <source>
        <dbReference type="Pfam" id="PF01609"/>
    </source>
</evidence>
<protein>
    <submittedName>
        <fullName evidence="3">IS5 family transposase</fullName>
    </submittedName>
</protein>
<dbReference type="InterPro" id="IPR025161">
    <property type="entry name" value="IS402-like_dom"/>
</dbReference>
<gene>
    <name evidence="3" type="ORF">DAMNIGENAA_07060</name>
</gene>
<evidence type="ECO:0000313" key="3">
    <source>
        <dbReference type="EMBL" id="GLI33273.1"/>
    </source>
</evidence>
<evidence type="ECO:0000259" key="2">
    <source>
        <dbReference type="Pfam" id="PF13340"/>
    </source>
</evidence>
<dbReference type="Pfam" id="PF01609">
    <property type="entry name" value="DDE_Tnp_1"/>
    <property type="match status" value="1"/>
</dbReference>
<comment type="caution">
    <text evidence="3">The sequence shown here is derived from an EMBL/GenBank/DDBJ whole genome shotgun (WGS) entry which is preliminary data.</text>
</comment>
<dbReference type="PANTHER" id="PTHR30007:SF1">
    <property type="entry name" value="BLR1914 PROTEIN"/>
    <property type="match status" value="1"/>
</dbReference>
<dbReference type="GO" id="GO:0003677">
    <property type="term" value="F:DNA binding"/>
    <property type="evidence" value="ECO:0007669"/>
    <property type="project" value="InterPro"/>
</dbReference>
<name>A0A9W6FRQ7_9BACT</name>
<dbReference type="Pfam" id="PF13340">
    <property type="entry name" value="DUF4096"/>
    <property type="match status" value="1"/>
</dbReference>
<feature type="domain" description="Insertion element IS402-like" evidence="2">
    <location>
        <begin position="20"/>
        <end position="68"/>
    </location>
</feature>
<feature type="domain" description="Transposase IS4-like" evidence="1">
    <location>
        <begin position="80"/>
        <end position="238"/>
    </location>
</feature>
<dbReference type="InterPro" id="IPR002559">
    <property type="entry name" value="Transposase_11"/>
</dbReference>
<dbReference type="GO" id="GO:0004803">
    <property type="term" value="F:transposase activity"/>
    <property type="evidence" value="ECO:0007669"/>
    <property type="project" value="InterPro"/>
</dbReference>
<dbReference type="NCBIfam" id="NF033580">
    <property type="entry name" value="transpos_IS5_3"/>
    <property type="match status" value="1"/>
</dbReference>
<keyword evidence="4" id="KW-1185">Reference proteome</keyword>
<dbReference type="GO" id="GO:0006313">
    <property type="term" value="P:DNA transposition"/>
    <property type="evidence" value="ECO:0007669"/>
    <property type="project" value="InterPro"/>
</dbReference>
<reference evidence="3" key="1">
    <citation type="submission" date="2022-12" db="EMBL/GenBank/DDBJ databases">
        <title>Reference genome sequencing for broad-spectrum identification of bacterial and archaeal isolates by mass spectrometry.</title>
        <authorList>
            <person name="Sekiguchi Y."/>
            <person name="Tourlousse D.M."/>
        </authorList>
    </citation>
    <scope>NUCLEOTIDE SEQUENCE</scope>
    <source>
        <strain evidence="3">ASRB1</strain>
    </source>
</reference>